<dbReference type="SUPFAM" id="SSF48371">
    <property type="entry name" value="ARM repeat"/>
    <property type="match status" value="1"/>
</dbReference>
<proteinExistence type="predicted"/>
<sequence>MAEEASAMDPIQIIRASNRMNLSALRSKDREDLLKQRRVSLLEAESLVADISLPQFKELCLKLKNKKTTFDVLRAIKMSCFSPGRTEAFMKTENALNTLIRVLVGRDARMQLEAAACLTNLVCGSHKASHRIAKACGPYLVSFLGSGSPYLQDQCAWACGNMANCCFPCFTLLKAQGLVPALLANIQSPVPDVIRSTMFALNACTKYVDEDLRDLADDHTVNSLLKLLEREHIHPTAKSDAIFTLSNIIFSLSKNRVEISDSTVETILIHLEKSALKDDFDIKLSLPLVRCLGFASTAKNTCLYIVQELKFKTVVSRILNSNCLHLFQEVICVLTNIIGCCCDLSSDDVDLNAIFRNIHLNTSNHLLIVQVLYFLCSWASRNKNIRIVLLQKEYSSVIEELLSCGEKTVEKAVQVILHIITS</sequence>
<dbReference type="InterPro" id="IPR016024">
    <property type="entry name" value="ARM-type_fold"/>
</dbReference>
<dbReference type="PANTHER" id="PTHR16356">
    <property type="entry name" value="TRANSMEMBRANE AND COILED-COIL DOMAIN-CONTAINING PROTEIN 6 TMCO6"/>
    <property type="match status" value="1"/>
</dbReference>
<comment type="caution">
    <text evidence="1">The sequence shown here is derived from an EMBL/GenBank/DDBJ whole genome shotgun (WGS) entry which is preliminary data.</text>
</comment>
<name>A0AAV6U975_9ARAC</name>
<evidence type="ECO:0000313" key="1">
    <source>
        <dbReference type="EMBL" id="KAG8180191.1"/>
    </source>
</evidence>
<evidence type="ECO:0000313" key="2">
    <source>
        <dbReference type="Proteomes" id="UP000827092"/>
    </source>
</evidence>
<reference evidence="1 2" key="1">
    <citation type="journal article" date="2022" name="Nat. Ecol. Evol.">
        <title>A masculinizing supergene underlies an exaggerated male reproductive morph in a spider.</title>
        <authorList>
            <person name="Hendrickx F."/>
            <person name="De Corte Z."/>
            <person name="Sonet G."/>
            <person name="Van Belleghem S.M."/>
            <person name="Kostlbacher S."/>
            <person name="Vangestel C."/>
        </authorList>
    </citation>
    <scope>NUCLEOTIDE SEQUENCE [LARGE SCALE GENOMIC DNA]</scope>
    <source>
        <strain evidence="1">W744_W776</strain>
    </source>
</reference>
<dbReference type="InterPro" id="IPR011989">
    <property type="entry name" value="ARM-like"/>
</dbReference>
<protein>
    <recommendedName>
        <fullName evidence="3">Armadillo repeat-containing protein 8</fullName>
    </recommendedName>
</protein>
<gene>
    <name evidence="1" type="ORF">JTE90_017705</name>
</gene>
<dbReference type="AlphaFoldDB" id="A0AAV6U975"/>
<dbReference type="PANTHER" id="PTHR16356:SF1">
    <property type="entry name" value="TRANSMEMBRANE AND COILED-COIL DOMAIN-CONTAINING PROTEIN 6"/>
    <property type="match status" value="1"/>
</dbReference>
<evidence type="ECO:0008006" key="3">
    <source>
        <dbReference type="Google" id="ProtNLM"/>
    </source>
</evidence>
<dbReference type="Proteomes" id="UP000827092">
    <property type="component" value="Unassembled WGS sequence"/>
</dbReference>
<keyword evidence="2" id="KW-1185">Reference proteome</keyword>
<accession>A0AAV6U975</accession>
<dbReference type="Gene3D" id="1.25.10.10">
    <property type="entry name" value="Leucine-rich Repeat Variant"/>
    <property type="match status" value="1"/>
</dbReference>
<dbReference type="EMBL" id="JAFNEN010000578">
    <property type="protein sequence ID" value="KAG8180191.1"/>
    <property type="molecule type" value="Genomic_DNA"/>
</dbReference>
<organism evidence="1 2">
    <name type="scientific">Oedothorax gibbosus</name>
    <dbReference type="NCBI Taxonomy" id="931172"/>
    <lineage>
        <taxon>Eukaryota</taxon>
        <taxon>Metazoa</taxon>
        <taxon>Ecdysozoa</taxon>
        <taxon>Arthropoda</taxon>
        <taxon>Chelicerata</taxon>
        <taxon>Arachnida</taxon>
        <taxon>Araneae</taxon>
        <taxon>Araneomorphae</taxon>
        <taxon>Entelegynae</taxon>
        <taxon>Araneoidea</taxon>
        <taxon>Linyphiidae</taxon>
        <taxon>Erigoninae</taxon>
        <taxon>Oedothorax</taxon>
    </lineage>
</organism>